<dbReference type="RefSeq" id="XP_001416718.1">
    <property type="nucleotide sequence ID" value="XM_001416681.1"/>
</dbReference>
<dbReference type="InterPro" id="IPR041667">
    <property type="entry name" value="Cupin_8"/>
</dbReference>
<dbReference type="InterPro" id="IPR003347">
    <property type="entry name" value="JmjC_dom"/>
</dbReference>
<evidence type="ECO:0000313" key="9">
    <source>
        <dbReference type="Proteomes" id="UP000001568"/>
    </source>
</evidence>
<sequence>MSVDEFREKYESLNIPVVIRGAAKNWPAMKKWTRQALVRKFGAIDFTVGGYEMALKDFFACSDGCSDDTPLYLFDPLFGEKAPELANDYTVPEYFARDDLFKLLSDDRPHYRWLIVGPSKSGSIFHKDPNATSAWNACITGRKRWIMFKPNQNPPGVYPSADGAEVAQPHSLVEWFTSFYEFANKEGALECVCEPGDVLFVPSGWWHMALNLTECIAITQNYVSVANLPKVLDFLDTKCENLVSGLDKNRRGGLSDRFVAALRASGDDALLAIVDAHARKKTSATQKAKSIIGDAFATASASSFSFSF</sequence>
<dbReference type="STRING" id="436017.A4RUR8"/>
<evidence type="ECO:0000256" key="3">
    <source>
        <dbReference type="ARBA" id="ARBA00022723"/>
    </source>
</evidence>
<dbReference type="SMART" id="SM00558">
    <property type="entry name" value="JmjC"/>
    <property type="match status" value="1"/>
</dbReference>
<dbReference type="eggNOG" id="KOG2130">
    <property type="taxonomic scope" value="Eukaryota"/>
</dbReference>
<evidence type="ECO:0000259" key="7">
    <source>
        <dbReference type="PROSITE" id="PS51184"/>
    </source>
</evidence>
<keyword evidence="9" id="KW-1185">Reference proteome</keyword>
<dbReference type="KEGG" id="olu:OSTLU_12370"/>
<evidence type="ECO:0000256" key="6">
    <source>
        <dbReference type="ARBA" id="ARBA00023242"/>
    </source>
</evidence>
<evidence type="ECO:0000256" key="4">
    <source>
        <dbReference type="ARBA" id="ARBA00023002"/>
    </source>
</evidence>
<evidence type="ECO:0000256" key="1">
    <source>
        <dbReference type="ARBA" id="ARBA00004123"/>
    </source>
</evidence>
<accession>A4RUR8</accession>
<evidence type="ECO:0000256" key="5">
    <source>
        <dbReference type="ARBA" id="ARBA00023004"/>
    </source>
</evidence>
<keyword evidence="6" id="KW-0539">Nucleus</keyword>
<organism evidence="8 9">
    <name type="scientific">Ostreococcus lucimarinus (strain CCE9901)</name>
    <dbReference type="NCBI Taxonomy" id="436017"/>
    <lineage>
        <taxon>Eukaryota</taxon>
        <taxon>Viridiplantae</taxon>
        <taxon>Chlorophyta</taxon>
        <taxon>Mamiellophyceae</taxon>
        <taxon>Mamiellales</taxon>
        <taxon>Bathycoccaceae</taxon>
        <taxon>Ostreococcus</taxon>
    </lineage>
</organism>
<name>A4RUR8_OSTLU</name>
<dbReference type="GO" id="GO:0005634">
    <property type="term" value="C:nucleus"/>
    <property type="evidence" value="ECO:0007669"/>
    <property type="project" value="UniProtKB-SubCell"/>
</dbReference>
<dbReference type="Proteomes" id="UP000001568">
    <property type="component" value="Chromosome 3"/>
</dbReference>
<dbReference type="GO" id="GO:0046872">
    <property type="term" value="F:metal ion binding"/>
    <property type="evidence" value="ECO:0007669"/>
    <property type="project" value="UniProtKB-KW"/>
</dbReference>
<feature type="domain" description="JmjC" evidence="7">
    <location>
        <begin position="80"/>
        <end position="239"/>
    </location>
</feature>
<dbReference type="Gene3D" id="2.60.120.650">
    <property type="entry name" value="Cupin"/>
    <property type="match status" value="1"/>
</dbReference>
<dbReference type="OrthoDB" id="424465at2759"/>
<dbReference type="EMBL" id="CP000583">
    <property type="protein sequence ID" value="ABO95011.1"/>
    <property type="molecule type" value="Genomic_DNA"/>
</dbReference>
<reference evidence="8 9" key="1">
    <citation type="journal article" date="2007" name="Proc. Natl. Acad. Sci. U.S.A.">
        <title>The tiny eukaryote Ostreococcus provides genomic insights into the paradox of plankton speciation.</title>
        <authorList>
            <person name="Palenik B."/>
            <person name="Grimwood J."/>
            <person name="Aerts A."/>
            <person name="Rouze P."/>
            <person name="Salamov A."/>
            <person name="Putnam N."/>
            <person name="Dupont C."/>
            <person name="Jorgensen R."/>
            <person name="Derelle E."/>
            <person name="Rombauts S."/>
            <person name="Zhou K."/>
            <person name="Otillar R."/>
            <person name="Merchant S.S."/>
            <person name="Podell S."/>
            <person name="Gaasterland T."/>
            <person name="Napoli C."/>
            <person name="Gendler K."/>
            <person name="Manuell A."/>
            <person name="Tai V."/>
            <person name="Vallon O."/>
            <person name="Piganeau G."/>
            <person name="Jancek S."/>
            <person name="Heijde M."/>
            <person name="Jabbari K."/>
            <person name="Bowler C."/>
            <person name="Lohr M."/>
            <person name="Robbens S."/>
            <person name="Werner G."/>
            <person name="Dubchak I."/>
            <person name="Pazour G.J."/>
            <person name="Ren Q."/>
            <person name="Paulsen I."/>
            <person name="Delwiche C."/>
            <person name="Schmutz J."/>
            <person name="Rokhsar D."/>
            <person name="Van de Peer Y."/>
            <person name="Moreau H."/>
            <person name="Grigoriev I.V."/>
        </authorList>
    </citation>
    <scope>NUCLEOTIDE SEQUENCE [LARGE SCALE GENOMIC DNA]</scope>
    <source>
        <strain evidence="8 9">CCE9901</strain>
    </source>
</reference>
<dbReference type="GO" id="GO:0016491">
    <property type="term" value="F:oxidoreductase activity"/>
    <property type="evidence" value="ECO:0007669"/>
    <property type="project" value="UniProtKB-KW"/>
</dbReference>
<dbReference type="Gramene" id="ABO95011">
    <property type="protein sequence ID" value="ABO95011"/>
    <property type="gene ID" value="OSTLU_12370"/>
</dbReference>
<dbReference type="GO" id="GO:0040029">
    <property type="term" value="P:epigenetic regulation of gene expression"/>
    <property type="evidence" value="ECO:0007669"/>
    <property type="project" value="EnsemblPlants"/>
</dbReference>
<dbReference type="GO" id="GO:0010099">
    <property type="term" value="P:regulation of photomorphogenesis"/>
    <property type="evidence" value="ECO:0007669"/>
    <property type="project" value="EnsemblPlants"/>
</dbReference>
<evidence type="ECO:0000313" key="8">
    <source>
        <dbReference type="EMBL" id="ABO95011.1"/>
    </source>
</evidence>
<evidence type="ECO:0000256" key="2">
    <source>
        <dbReference type="ARBA" id="ARBA00006801"/>
    </source>
</evidence>
<protein>
    <recommendedName>
        <fullName evidence="7">JmjC domain-containing protein</fullName>
    </recommendedName>
</protein>
<comment type="subcellular location">
    <subcellularLocation>
        <location evidence="1">Nucleus</location>
    </subcellularLocation>
</comment>
<gene>
    <name evidence="8" type="ORF">OSTLU_12370</name>
</gene>
<dbReference type="PANTHER" id="PTHR12480">
    <property type="entry name" value="ARGININE DEMETHYLASE AND LYSYL-HYDROXYLASE JMJD"/>
    <property type="match status" value="1"/>
</dbReference>
<dbReference type="SUPFAM" id="SSF51197">
    <property type="entry name" value="Clavaminate synthase-like"/>
    <property type="match status" value="1"/>
</dbReference>
<comment type="similarity">
    <text evidence="2">Belongs to the JARID1 histone demethylase family.</text>
</comment>
<proteinExistence type="inferred from homology"/>
<dbReference type="PANTHER" id="PTHR12480:SF21">
    <property type="entry name" value="JMJC DOMAIN-CONTAINING PROTEIN 8"/>
    <property type="match status" value="1"/>
</dbReference>
<keyword evidence="3" id="KW-0479">Metal-binding</keyword>
<dbReference type="AlphaFoldDB" id="A4RUR8"/>
<dbReference type="GO" id="GO:0010114">
    <property type="term" value="P:response to red light"/>
    <property type="evidence" value="ECO:0007669"/>
    <property type="project" value="EnsemblPlants"/>
</dbReference>
<dbReference type="Pfam" id="PF13621">
    <property type="entry name" value="Cupin_8"/>
    <property type="match status" value="1"/>
</dbReference>
<dbReference type="GO" id="GO:0032452">
    <property type="term" value="F:histone demethylase activity"/>
    <property type="evidence" value="ECO:0007669"/>
    <property type="project" value="EnsemblPlants"/>
</dbReference>
<dbReference type="FunFam" id="2.60.120.650:FF:000045">
    <property type="entry name" value="F-box protein At1g78280"/>
    <property type="match status" value="1"/>
</dbReference>
<dbReference type="GO" id="GO:0010030">
    <property type="term" value="P:positive regulation of seed germination"/>
    <property type="evidence" value="ECO:0007669"/>
    <property type="project" value="EnsemblPlants"/>
</dbReference>
<dbReference type="PROSITE" id="PS51184">
    <property type="entry name" value="JMJC"/>
    <property type="match status" value="1"/>
</dbReference>
<dbReference type="InterPro" id="IPR050910">
    <property type="entry name" value="JMJD6_ArgDemeth/LysHydrox"/>
</dbReference>
<keyword evidence="5" id="KW-0408">Iron</keyword>
<dbReference type="OMA" id="NGWWHAV"/>
<dbReference type="GeneID" id="5001073"/>
<dbReference type="GO" id="GO:0000987">
    <property type="term" value="F:cis-regulatory region sequence-specific DNA binding"/>
    <property type="evidence" value="ECO:0007669"/>
    <property type="project" value="EnsemblPlants"/>
</dbReference>
<keyword evidence="4" id="KW-0560">Oxidoreductase</keyword>
<dbReference type="GO" id="GO:0010476">
    <property type="term" value="P:gibberellin mediated signaling pathway"/>
    <property type="evidence" value="ECO:0007669"/>
    <property type="project" value="EnsemblPlants"/>
</dbReference>
<dbReference type="HOGENOM" id="CLU_016785_1_0_1"/>